<dbReference type="FunFam" id="1.10.3470.10:FF:000001">
    <property type="entry name" value="Vitamin B12 ABC transporter permease BtuC"/>
    <property type="match status" value="1"/>
</dbReference>
<evidence type="ECO:0000313" key="9">
    <source>
        <dbReference type="EMBL" id="EHL77956.1"/>
    </source>
</evidence>
<evidence type="ECO:0000256" key="2">
    <source>
        <dbReference type="ARBA" id="ARBA00007935"/>
    </source>
</evidence>
<feature type="transmembrane region" description="Helical" evidence="8">
    <location>
        <begin position="248"/>
        <end position="273"/>
    </location>
</feature>
<evidence type="ECO:0000256" key="7">
    <source>
        <dbReference type="ARBA" id="ARBA00023136"/>
    </source>
</evidence>
<dbReference type="SUPFAM" id="SSF81345">
    <property type="entry name" value="ABC transporter involved in vitamin B12 uptake, BtuC"/>
    <property type="match status" value="1"/>
</dbReference>
<dbReference type="PATRIC" id="fig|665952.3.peg.1923"/>
<evidence type="ECO:0000256" key="5">
    <source>
        <dbReference type="ARBA" id="ARBA00022692"/>
    </source>
</evidence>
<feature type="transmembrane region" description="Helical" evidence="8">
    <location>
        <begin position="315"/>
        <end position="336"/>
    </location>
</feature>
<protein>
    <recommendedName>
        <fullName evidence="11">Iron ABC transporter permease</fullName>
    </recommendedName>
</protein>
<dbReference type="Pfam" id="PF01032">
    <property type="entry name" value="FecCD"/>
    <property type="match status" value="1"/>
</dbReference>
<feature type="transmembrane region" description="Helical" evidence="8">
    <location>
        <begin position="158"/>
        <end position="180"/>
    </location>
</feature>
<feature type="transmembrane region" description="Helical" evidence="8">
    <location>
        <begin position="288"/>
        <end position="308"/>
    </location>
</feature>
<feature type="transmembrane region" description="Helical" evidence="8">
    <location>
        <begin position="65"/>
        <end position="82"/>
    </location>
</feature>
<feature type="transmembrane region" description="Helical" evidence="8">
    <location>
        <begin position="200"/>
        <end position="220"/>
    </location>
</feature>
<dbReference type="InterPro" id="IPR037294">
    <property type="entry name" value="ABC_BtuC-like"/>
</dbReference>
<sequence>MITYGKRKRVIWITTVFIILILFTILISLQLGSFSIKLWEVVQTFLGQGTRKQEIVLFSMRLPRIVMAILVGTALAVSGAILQSITKNDLADPGIMGISSGAALAVVMYIYFMNGNVYDGVSNLTIWTMPVVAFFGSILGAVLIYLFAWKKGINPTRLILIGIGINSAFQALMIIFQLRFTTQEFNRVMVWISGSIWGTSWIYVITILPWIIVFLFFAIYKARFLDVFLLGDHLSIGLGVQVEKARRILILFAVALAGVATSVAGTISFLGLISPHIARKLVGPKHKLLLPVSALVGTLLLLISDTIARNIVAPAEIPVGIVVSIIGVPYFLYLMVKE</sequence>
<gene>
    <name evidence="9" type="ORF">HMPREF1015_02652</name>
</gene>
<keyword evidence="3" id="KW-0813">Transport</keyword>
<keyword evidence="4" id="KW-1003">Cell membrane</keyword>
<evidence type="ECO:0000256" key="8">
    <source>
        <dbReference type="SAM" id="Phobius"/>
    </source>
</evidence>
<comment type="caution">
    <text evidence="9">The sequence shown here is derived from an EMBL/GenBank/DDBJ whole genome shotgun (WGS) entry which is preliminary data.</text>
</comment>
<feature type="transmembrane region" description="Helical" evidence="8">
    <location>
        <begin position="12"/>
        <end position="31"/>
    </location>
</feature>
<dbReference type="EMBL" id="ACWF01000101">
    <property type="protein sequence ID" value="EHL77956.1"/>
    <property type="molecule type" value="Genomic_DNA"/>
</dbReference>
<evidence type="ECO:0000256" key="1">
    <source>
        <dbReference type="ARBA" id="ARBA00004651"/>
    </source>
</evidence>
<dbReference type="AlphaFoldDB" id="G9QLJ7"/>
<dbReference type="PANTHER" id="PTHR30472">
    <property type="entry name" value="FERRIC ENTEROBACTIN TRANSPORT SYSTEM PERMEASE PROTEIN"/>
    <property type="match status" value="1"/>
</dbReference>
<dbReference type="CDD" id="cd06550">
    <property type="entry name" value="TM_ABC_iron-siderophores_like"/>
    <property type="match status" value="1"/>
</dbReference>
<evidence type="ECO:0000256" key="4">
    <source>
        <dbReference type="ARBA" id="ARBA00022475"/>
    </source>
</evidence>
<feature type="transmembrane region" description="Helical" evidence="8">
    <location>
        <begin position="124"/>
        <end position="146"/>
    </location>
</feature>
<feature type="transmembrane region" description="Helical" evidence="8">
    <location>
        <begin position="94"/>
        <end position="112"/>
    </location>
</feature>
<reference evidence="9 10" key="1">
    <citation type="submission" date="2011-09" db="EMBL/GenBank/DDBJ databases">
        <title>The Genome Sequence of Bacillus smithii 7_3_47FAA.</title>
        <authorList>
            <consortium name="The Broad Institute Genome Sequencing Platform"/>
            <person name="Earl A."/>
            <person name="Ward D."/>
            <person name="Feldgarden M."/>
            <person name="Gevers D."/>
            <person name="Daigneault M."/>
            <person name="Strauss J."/>
            <person name="Allen-Vercoe E."/>
            <person name="Young S.K."/>
            <person name="Zeng Q."/>
            <person name="Gargeya S."/>
            <person name="Fitzgerald M."/>
            <person name="Haas B."/>
            <person name="Abouelleil A."/>
            <person name="Alvarado L."/>
            <person name="Arachchi H.M."/>
            <person name="Berlin A."/>
            <person name="Brown A."/>
            <person name="Chapman S.B."/>
            <person name="Chen Z."/>
            <person name="Dunbar C."/>
            <person name="Freedman E."/>
            <person name="Gearin G."/>
            <person name="Goldberg J."/>
            <person name="Griggs A."/>
            <person name="Gujja S."/>
            <person name="Heiman D."/>
            <person name="Howarth C."/>
            <person name="Larson L."/>
            <person name="Lui A."/>
            <person name="MacDonald P.J.P."/>
            <person name="Montmayeur A."/>
            <person name="Murphy C."/>
            <person name="Neiman D."/>
            <person name="Pearson M."/>
            <person name="Priest M."/>
            <person name="Roberts A."/>
            <person name="Saif S."/>
            <person name="Shea T."/>
            <person name="Shenoy N."/>
            <person name="Sisk P."/>
            <person name="Stolte C."/>
            <person name="Sykes S."/>
            <person name="Wortman J."/>
            <person name="Nusbaum C."/>
            <person name="Birren B."/>
        </authorList>
    </citation>
    <scope>NUCLEOTIDE SEQUENCE [LARGE SCALE GENOMIC DNA]</scope>
    <source>
        <strain evidence="9 10">7_3_47FAA</strain>
    </source>
</reference>
<keyword evidence="5 8" id="KW-0812">Transmembrane</keyword>
<organism evidence="9 10">
    <name type="scientific">Bacillus smithii 7_3_47FAA</name>
    <dbReference type="NCBI Taxonomy" id="665952"/>
    <lineage>
        <taxon>Bacteria</taxon>
        <taxon>Bacillati</taxon>
        <taxon>Bacillota</taxon>
        <taxon>Bacilli</taxon>
        <taxon>Bacillales</taxon>
        <taxon>Bacillaceae</taxon>
        <taxon>Bacillus</taxon>
    </lineage>
</organism>
<dbReference type="Proteomes" id="UP000011747">
    <property type="component" value="Unassembled WGS sequence"/>
</dbReference>
<name>G9QLJ7_9BACI</name>
<accession>G9QLJ7</accession>
<evidence type="ECO:0000256" key="6">
    <source>
        <dbReference type="ARBA" id="ARBA00022989"/>
    </source>
</evidence>
<dbReference type="Gene3D" id="1.10.3470.10">
    <property type="entry name" value="ABC transporter involved in vitamin B12 uptake, BtuC"/>
    <property type="match status" value="1"/>
</dbReference>
<dbReference type="PANTHER" id="PTHR30472:SF64">
    <property type="entry name" value="IRON(3+)-HYDROXAMATE IMPORT SYSTEM PERMEASE PROTEIN FHUG"/>
    <property type="match status" value="1"/>
</dbReference>
<keyword evidence="6 8" id="KW-1133">Transmembrane helix</keyword>
<dbReference type="GO" id="GO:0005886">
    <property type="term" value="C:plasma membrane"/>
    <property type="evidence" value="ECO:0007669"/>
    <property type="project" value="UniProtKB-SubCell"/>
</dbReference>
<dbReference type="HOGENOM" id="CLU_013016_1_2_9"/>
<evidence type="ECO:0000256" key="3">
    <source>
        <dbReference type="ARBA" id="ARBA00022448"/>
    </source>
</evidence>
<keyword evidence="7 8" id="KW-0472">Membrane</keyword>
<evidence type="ECO:0000313" key="10">
    <source>
        <dbReference type="Proteomes" id="UP000011747"/>
    </source>
</evidence>
<dbReference type="RefSeq" id="WP_003354247.1">
    <property type="nucleotide sequence ID" value="NZ_JH414754.1"/>
</dbReference>
<proteinExistence type="inferred from homology"/>
<dbReference type="GO" id="GO:0033214">
    <property type="term" value="P:siderophore-iron import into cell"/>
    <property type="evidence" value="ECO:0007669"/>
    <property type="project" value="TreeGrafter"/>
</dbReference>
<comment type="similarity">
    <text evidence="2">Belongs to the binding-protein-dependent transport system permease family. FecCD subfamily.</text>
</comment>
<comment type="subcellular location">
    <subcellularLocation>
        <location evidence="1">Cell membrane</location>
        <topology evidence="1">Multi-pass membrane protein</topology>
    </subcellularLocation>
</comment>
<keyword evidence="10" id="KW-1185">Reference proteome</keyword>
<dbReference type="GO" id="GO:0022857">
    <property type="term" value="F:transmembrane transporter activity"/>
    <property type="evidence" value="ECO:0007669"/>
    <property type="project" value="InterPro"/>
</dbReference>
<dbReference type="InterPro" id="IPR000522">
    <property type="entry name" value="ABC_transptr_permease_BtuC"/>
</dbReference>
<evidence type="ECO:0008006" key="11">
    <source>
        <dbReference type="Google" id="ProtNLM"/>
    </source>
</evidence>